<keyword evidence="7 10" id="KW-0472">Membrane</keyword>
<protein>
    <submittedName>
        <fullName evidence="11">YeeE/YedE family protein</fullName>
    </submittedName>
</protein>
<evidence type="ECO:0000313" key="12">
    <source>
        <dbReference type="Proteomes" id="UP000298781"/>
    </source>
</evidence>
<keyword evidence="5 10" id="KW-0812">Transmembrane</keyword>
<dbReference type="PANTHER" id="PTHR30574">
    <property type="entry name" value="INNER MEMBRANE PROTEIN YEDE"/>
    <property type="match status" value="1"/>
</dbReference>
<feature type="region of interest" description="Disordered" evidence="9">
    <location>
        <begin position="1"/>
        <end position="47"/>
    </location>
</feature>
<proteinExistence type="inferred from homology"/>
<comment type="subcellular location">
    <subcellularLocation>
        <location evidence="1">Cell inner membrane</location>
        <topology evidence="1">Multi-pass membrane protein</topology>
    </subcellularLocation>
</comment>
<evidence type="ECO:0000256" key="10">
    <source>
        <dbReference type="SAM" id="Phobius"/>
    </source>
</evidence>
<evidence type="ECO:0000256" key="5">
    <source>
        <dbReference type="ARBA" id="ARBA00022692"/>
    </source>
</evidence>
<keyword evidence="6 10" id="KW-1133">Transmembrane helix</keyword>
<dbReference type="PANTHER" id="PTHR30574:SF1">
    <property type="entry name" value="SULPHUR TRANSPORT DOMAIN-CONTAINING PROTEIN"/>
    <property type="match status" value="1"/>
</dbReference>
<dbReference type="GO" id="GO:0005886">
    <property type="term" value="C:plasma membrane"/>
    <property type="evidence" value="ECO:0007669"/>
    <property type="project" value="UniProtKB-SubCell"/>
</dbReference>
<feature type="transmembrane region" description="Helical" evidence="10">
    <location>
        <begin position="120"/>
        <end position="143"/>
    </location>
</feature>
<feature type="transmembrane region" description="Helical" evidence="10">
    <location>
        <begin position="409"/>
        <end position="428"/>
    </location>
</feature>
<keyword evidence="3" id="KW-1003">Cell membrane</keyword>
<feature type="transmembrane region" description="Helical" evidence="10">
    <location>
        <begin position="347"/>
        <end position="368"/>
    </location>
</feature>
<evidence type="ECO:0000256" key="6">
    <source>
        <dbReference type="ARBA" id="ARBA00022989"/>
    </source>
</evidence>
<comment type="similarity">
    <text evidence="8">Belongs to the TsuA/YedE (TC 9.B.102) family.</text>
</comment>
<evidence type="ECO:0000256" key="7">
    <source>
        <dbReference type="ARBA" id="ARBA00023136"/>
    </source>
</evidence>
<evidence type="ECO:0000256" key="1">
    <source>
        <dbReference type="ARBA" id="ARBA00004429"/>
    </source>
</evidence>
<keyword evidence="12" id="KW-1185">Reference proteome</keyword>
<feature type="transmembrane region" description="Helical" evidence="10">
    <location>
        <begin position="275"/>
        <end position="296"/>
    </location>
</feature>
<dbReference type="KEGG" id="pstg:E8M01_24510"/>
<dbReference type="EMBL" id="CP039690">
    <property type="protein sequence ID" value="QCI67121.1"/>
    <property type="molecule type" value="Genomic_DNA"/>
</dbReference>
<evidence type="ECO:0000256" key="3">
    <source>
        <dbReference type="ARBA" id="ARBA00022475"/>
    </source>
</evidence>
<keyword evidence="2" id="KW-0813">Transport</keyword>
<feature type="transmembrane region" description="Helical" evidence="10">
    <location>
        <begin position="196"/>
        <end position="214"/>
    </location>
</feature>
<accession>A0A4D7B2N7</accession>
<reference evidence="11 12" key="1">
    <citation type="submission" date="2019-04" db="EMBL/GenBank/DDBJ databases">
        <title>Phreatobacter aquaticus sp. nov.</title>
        <authorList>
            <person name="Choi A."/>
        </authorList>
    </citation>
    <scope>NUCLEOTIDE SEQUENCE [LARGE SCALE GENOMIC DNA]</scope>
    <source>
        <strain evidence="11 12">KCTC 52518</strain>
    </source>
</reference>
<feature type="transmembrane region" description="Helical" evidence="10">
    <location>
        <begin position="80"/>
        <end position="99"/>
    </location>
</feature>
<feature type="transmembrane region" description="Helical" evidence="10">
    <location>
        <begin position="57"/>
        <end position="74"/>
    </location>
</feature>
<feature type="transmembrane region" description="Helical" evidence="10">
    <location>
        <begin position="163"/>
        <end position="184"/>
    </location>
</feature>
<evidence type="ECO:0000256" key="4">
    <source>
        <dbReference type="ARBA" id="ARBA00022519"/>
    </source>
</evidence>
<sequence length="443" mass="44656">MATPSACPSPIRPARSGAASEPGRQSAHGPASETDVTTTDPAAAADGAPAPSATWRYAIAAAASLAIAAAAYGLGRQPVAGAQLQLSLILGLAFGFVLQRSRFCFFCIWRDWLDRRDPRGLIGIITALAAGLAGYTLVFGAWLPDPSGTRLPPTAHIGPVGPALILGGLAFGAGMAISGSCISAHLYRLGEGSPTAPFALIGTGAGFILGFLSWNPVYLAVIAEAPVIWLPRQLGYAGALTLGLAVAAAAVIVLARRLPRRPAPAAIDPIQAVFITRWPAWVGGLAIGAIATAAYLRLSPLGVTAEIGARMRQAADAAGLLPARLEGLDTLRGCATLVRDALLTPNGLFVLGLVAAGFVAAVLSGAFRPTRPGPGHIARGLLGGLLLGFGAMIGLGCTVGTLLSGIMAGAASGWIHCVALIVGTTATLRAGRHLGLLEGPAAG</sequence>
<feature type="transmembrane region" description="Helical" evidence="10">
    <location>
        <begin position="380"/>
        <end position="403"/>
    </location>
</feature>
<keyword evidence="4" id="KW-0997">Cell inner membrane</keyword>
<dbReference type="InterPro" id="IPR007272">
    <property type="entry name" value="Sulf_transp_TsuA/YedE"/>
</dbReference>
<dbReference type="Pfam" id="PF04143">
    <property type="entry name" value="Sulf_transp"/>
    <property type="match status" value="1"/>
</dbReference>
<dbReference type="OrthoDB" id="9794165at2"/>
<feature type="transmembrane region" description="Helical" evidence="10">
    <location>
        <begin position="234"/>
        <end position="255"/>
    </location>
</feature>
<dbReference type="AlphaFoldDB" id="A0A4D7B2N7"/>
<evidence type="ECO:0000313" key="11">
    <source>
        <dbReference type="EMBL" id="QCI67121.1"/>
    </source>
</evidence>
<name>A0A4D7B2N7_9HYPH</name>
<feature type="compositionally biased region" description="Low complexity" evidence="9">
    <location>
        <begin position="34"/>
        <end position="47"/>
    </location>
</feature>
<evidence type="ECO:0000256" key="9">
    <source>
        <dbReference type="SAM" id="MobiDB-lite"/>
    </source>
</evidence>
<organism evidence="11 12">
    <name type="scientific">Phreatobacter stygius</name>
    <dbReference type="NCBI Taxonomy" id="1940610"/>
    <lineage>
        <taxon>Bacteria</taxon>
        <taxon>Pseudomonadati</taxon>
        <taxon>Pseudomonadota</taxon>
        <taxon>Alphaproteobacteria</taxon>
        <taxon>Hyphomicrobiales</taxon>
        <taxon>Phreatobacteraceae</taxon>
        <taxon>Phreatobacter</taxon>
    </lineage>
</organism>
<dbReference type="Proteomes" id="UP000298781">
    <property type="component" value="Chromosome"/>
</dbReference>
<gene>
    <name evidence="11" type="ORF">E8M01_24510</name>
</gene>
<evidence type="ECO:0000256" key="8">
    <source>
        <dbReference type="ARBA" id="ARBA00035655"/>
    </source>
</evidence>
<evidence type="ECO:0000256" key="2">
    <source>
        <dbReference type="ARBA" id="ARBA00022448"/>
    </source>
</evidence>